<protein>
    <submittedName>
        <fullName evidence="1">Uncharacterized protein</fullName>
    </submittedName>
</protein>
<proteinExistence type="predicted"/>
<gene>
    <name evidence="1" type="ORF">METZ01_LOCUS456135</name>
</gene>
<dbReference type="EMBL" id="UINC01189542">
    <property type="protein sequence ID" value="SVE03281.1"/>
    <property type="molecule type" value="Genomic_DNA"/>
</dbReference>
<dbReference type="AlphaFoldDB" id="A0A383A6P6"/>
<reference evidence="1" key="1">
    <citation type="submission" date="2018-05" db="EMBL/GenBank/DDBJ databases">
        <authorList>
            <person name="Lanie J.A."/>
            <person name="Ng W.-L."/>
            <person name="Kazmierczak K.M."/>
            <person name="Andrzejewski T.M."/>
            <person name="Davidsen T.M."/>
            <person name="Wayne K.J."/>
            <person name="Tettelin H."/>
            <person name="Glass J.I."/>
            <person name="Rusch D."/>
            <person name="Podicherti R."/>
            <person name="Tsui H.-C.T."/>
            <person name="Winkler M.E."/>
        </authorList>
    </citation>
    <scope>NUCLEOTIDE SEQUENCE</scope>
</reference>
<accession>A0A383A6P6</accession>
<organism evidence="1">
    <name type="scientific">marine metagenome</name>
    <dbReference type="NCBI Taxonomy" id="408172"/>
    <lineage>
        <taxon>unclassified sequences</taxon>
        <taxon>metagenomes</taxon>
        <taxon>ecological metagenomes</taxon>
    </lineage>
</organism>
<name>A0A383A6P6_9ZZZZ</name>
<evidence type="ECO:0000313" key="1">
    <source>
        <dbReference type="EMBL" id="SVE03281.1"/>
    </source>
</evidence>
<sequence>MLKDTVKDLKADGLLLKAAISKVPIEDWTALLEAGWGVIKETQFGFGLWGQEAIYTL</sequence>